<protein>
    <recommendedName>
        <fullName evidence="3">porphobilinogen synthase</fullName>
        <ecNumber evidence="3">4.2.1.24</ecNumber>
    </recommendedName>
    <alternativeName>
        <fullName evidence="10">Porphobilinogen synthase</fullName>
    </alternativeName>
</protein>
<feature type="transmembrane region" description="Helical" evidence="12">
    <location>
        <begin position="401"/>
        <end position="423"/>
    </location>
</feature>
<evidence type="ECO:0000313" key="14">
    <source>
        <dbReference type="Proteomes" id="UP001552299"/>
    </source>
</evidence>
<dbReference type="SMART" id="SM01004">
    <property type="entry name" value="ALAD"/>
    <property type="match status" value="1"/>
</dbReference>
<keyword evidence="5" id="KW-0350">Heme biosynthesis</keyword>
<keyword evidence="6" id="KW-0149">Chlorophyll biosynthesis</keyword>
<dbReference type="EC" id="4.2.1.24" evidence="3"/>
<proteinExistence type="inferred from homology"/>
<dbReference type="InterPro" id="IPR013785">
    <property type="entry name" value="Aldolase_TIM"/>
</dbReference>
<comment type="caution">
    <text evidence="13">The sequence shown here is derived from an EMBL/GenBank/DDBJ whole genome shotgun (WGS) entry which is preliminary data.</text>
</comment>
<evidence type="ECO:0000313" key="13">
    <source>
        <dbReference type="EMBL" id="KAL0919163.1"/>
    </source>
</evidence>
<name>A0ABD0V3C6_DENTH</name>
<keyword evidence="8" id="KW-0627">Porphyrin biosynthesis</keyword>
<keyword evidence="4" id="KW-0021">Allosteric enzyme</keyword>
<evidence type="ECO:0000256" key="3">
    <source>
        <dbReference type="ARBA" id="ARBA00012053"/>
    </source>
</evidence>
<evidence type="ECO:0000256" key="2">
    <source>
        <dbReference type="ARBA" id="ARBA00008055"/>
    </source>
</evidence>
<feature type="transmembrane region" description="Helical" evidence="12">
    <location>
        <begin position="375"/>
        <end position="394"/>
    </location>
</feature>
<dbReference type="EMBL" id="JANQDX010000009">
    <property type="protein sequence ID" value="KAL0919163.1"/>
    <property type="molecule type" value="Genomic_DNA"/>
</dbReference>
<evidence type="ECO:0000256" key="7">
    <source>
        <dbReference type="ARBA" id="ARBA00023239"/>
    </source>
</evidence>
<sequence>MASVRKMKPKRSNKLKAQKLSCDAAIEFVPKSPMVPFFPNIQAYVGARQNGNCIDSAIHMGSLTTFCYQARSLSFRNAYLCFFSSAKGGNSSEEMLTTLKMASILSLTPSNPNPQVARRIDREKCVGLKTRNLAVIRASSEQETSVESKGLSIEECEANAVAGNFPDPPLLTKPAGPKGTPVVKPLVLTRRPRRNRKSSTLRSTFQETTISAANFVLPLFIHEGEEDFPIGAMPGCFRLGWRHGLLDEVYKAKDVGVKSFVLFPKIPDALKSPTGDEAFNDNGLVPRAIRLLKDKHPDIVIYTDVALDPYSSDGHDGIVREDGFRVIREHTGSDRDRNLVVPFSGKTTDVGKAVPILWLFRFSLLSVAFPVLPSRFLFCLLVSCAVLAFSRGCLPPAGLLPVGLSCALFTVSVHWAAACWPLPCPVFCVRWCHFCLQHCLQQWPIHELIMVSSTMLKMSRIFLCKQIHQEMNSFKWRRIDVGKAVPILWLFRFSLLSAAFPVLPSRFLFYLLVSCDVLAFSRGCLPPAGLLPVGLSRTLFPVSVRWAAACWPLPCLDNLRVTPLLCLGFLPLSSLRKFDVICIFLLELL</sequence>
<dbReference type="InterPro" id="IPR001731">
    <property type="entry name" value="ALAD"/>
</dbReference>
<keyword evidence="12" id="KW-1133">Transmembrane helix</keyword>
<comment type="pathway">
    <text evidence="1">Porphyrin-containing compound metabolism; protoporphyrin-IX biosynthesis; coproporphyrinogen-III from 5-aminolevulinate: step 1/4.</text>
</comment>
<evidence type="ECO:0000256" key="9">
    <source>
        <dbReference type="ARBA" id="ARBA00025628"/>
    </source>
</evidence>
<dbReference type="GO" id="GO:0006783">
    <property type="term" value="P:heme biosynthetic process"/>
    <property type="evidence" value="ECO:0007669"/>
    <property type="project" value="UniProtKB-KW"/>
</dbReference>
<keyword evidence="12" id="KW-0472">Membrane</keyword>
<evidence type="ECO:0000256" key="12">
    <source>
        <dbReference type="SAM" id="Phobius"/>
    </source>
</evidence>
<dbReference type="SUPFAM" id="SSF51569">
    <property type="entry name" value="Aldolase"/>
    <property type="match status" value="1"/>
</dbReference>
<gene>
    <name evidence="13" type="ORF">M5K25_011237</name>
</gene>
<dbReference type="PANTHER" id="PTHR11458:SF0">
    <property type="entry name" value="DELTA-AMINOLEVULINIC ACID DEHYDRATASE"/>
    <property type="match status" value="1"/>
</dbReference>
<keyword evidence="7" id="KW-0456">Lyase</keyword>
<keyword evidence="12" id="KW-0812">Transmembrane</keyword>
<evidence type="ECO:0000256" key="5">
    <source>
        <dbReference type="ARBA" id="ARBA00023133"/>
    </source>
</evidence>
<evidence type="ECO:0000256" key="4">
    <source>
        <dbReference type="ARBA" id="ARBA00022533"/>
    </source>
</evidence>
<evidence type="ECO:0000256" key="1">
    <source>
        <dbReference type="ARBA" id="ARBA00004694"/>
    </source>
</evidence>
<dbReference type="Proteomes" id="UP001552299">
    <property type="component" value="Unassembled WGS sequence"/>
</dbReference>
<dbReference type="PANTHER" id="PTHR11458">
    <property type="entry name" value="DELTA-AMINOLEVULINIC ACID DEHYDRATASE"/>
    <property type="match status" value="1"/>
</dbReference>
<comment type="catalytic activity">
    <reaction evidence="11">
        <text>2 5-aminolevulinate = porphobilinogen + 2 H2O + H(+)</text>
        <dbReference type="Rhea" id="RHEA:24064"/>
        <dbReference type="ChEBI" id="CHEBI:15377"/>
        <dbReference type="ChEBI" id="CHEBI:15378"/>
        <dbReference type="ChEBI" id="CHEBI:58126"/>
        <dbReference type="ChEBI" id="CHEBI:356416"/>
        <dbReference type="EC" id="4.2.1.24"/>
    </reaction>
</comment>
<dbReference type="GO" id="GO:0015995">
    <property type="term" value="P:chlorophyll biosynthetic process"/>
    <property type="evidence" value="ECO:0007669"/>
    <property type="project" value="UniProtKB-KW"/>
</dbReference>
<organism evidence="13 14">
    <name type="scientific">Dendrobium thyrsiflorum</name>
    <name type="common">Pinecone-like raceme dendrobium</name>
    <name type="synonym">Orchid</name>
    <dbReference type="NCBI Taxonomy" id="117978"/>
    <lineage>
        <taxon>Eukaryota</taxon>
        <taxon>Viridiplantae</taxon>
        <taxon>Streptophyta</taxon>
        <taxon>Embryophyta</taxon>
        <taxon>Tracheophyta</taxon>
        <taxon>Spermatophyta</taxon>
        <taxon>Magnoliopsida</taxon>
        <taxon>Liliopsida</taxon>
        <taxon>Asparagales</taxon>
        <taxon>Orchidaceae</taxon>
        <taxon>Epidendroideae</taxon>
        <taxon>Malaxideae</taxon>
        <taxon>Dendrobiinae</taxon>
        <taxon>Dendrobium</taxon>
    </lineage>
</organism>
<evidence type="ECO:0000256" key="8">
    <source>
        <dbReference type="ARBA" id="ARBA00023244"/>
    </source>
</evidence>
<evidence type="ECO:0000256" key="10">
    <source>
        <dbReference type="ARBA" id="ARBA00032837"/>
    </source>
</evidence>
<dbReference type="Pfam" id="PF00490">
    <property type="entry name" value="ALAD"/>
    <property type="match status" value="1"/>
</dbReference>
<comment type="similarity">
    <text evidence="2">Belongs to the ALAD family.</text>
</comment>
<reference evidence="13 14" key="1">
    <citation type="journal article" date="2024" name="Plant Biotechnol. J.">
        <title>Dendrobium thyrsiflorum genome and its molecular insights into genes involved in important horticultural traits.</title>
        <authorList>
            <person name="Chen B."/>
            <person name="Wang J.Y."/>
            <person name="Zheng P.J."/>
            <person name="Li K.L."/>
            <person name="Liang Y.M."/>
            <person name="Chen X.F."/>
            <person name="Zhang C."/>
            <person name="Zhao X."/>
            <person name="He X."/>
            <person name="Zhang G.Q."/>
            <person name="Liu Z.J."/>
            <person name="Xu Q."/>
        </authorList>
    </citation>
    <scope>NUCLEOTIDE SEQUENCE [LARGE SCALE GENOMIC DNA]</scope>
    <source>
        <strain evidence="13">GZMU011</strain>
    </source>
</reference>
<dbReference type="Gene3D" id="3.20.20.70">
    <property type="entry name" value="Aldolase class I"/>
    <property type="match status" value="1"/>
</dbReference>
<accession>A0ABD0V3C6</accession>
<comment type="function">
    <text evidence="9">Catalyzes an early step in the biosynthesis of tetrapyrroles. Binds two molecules of 5-aminolevulinate per subunit, each at a distinct site, and catalyzes their condensation to form porphobilinogen.</text>
</comment>
<evidence type="ECO:0000256" key="6">
    <source>
        <dbReference type="ARBA" id="ARBA00023171"/>
    </source>
</evidence>
<evidence type="ECO:0000256" key="11">
    <source>
        <dbReference type="ARBA" id="ARBA00047651"/>
    </source>
</evidence>
<keyword evidence="14" id="KW-1185">Reference proteome</keyword>
<dbReference type="AlphaFoldDB" id="A0ABD0V3C6"/>
<dbReference type="GO" id="GO:0004655">
    <property type="term" value="F:porphobilinogen synthase activity"/>
    <property type="evidence" value="ECO:0007669"/>
    <property type="project" value="UniProtKB-EC"/>
</dbReference>